<evidence type="ECO:0000313" key="3">
    <source>
        <dbReference type="EMBL" id="VYS80266.1"/>
    </source>
</evidence>
<protein>
    <submittedName>
        <fullName evidence="3">Uncharacterized protein</fullName>
    </submittedName>
</protein>
<dbReference type="RefSeq" id="WP_156341888.1">
    <property type="nucleotide sequence ID" value="NZ_CACRSY010000005.1"/>
</dbReference>
<feature type="region of interest" description="Disordered" evidence="1">
    <location>
        <begin position="42"/>
        <end position="84"/>
    </location>
</feature>
<proteinExistence type="predicted"/>
<keyword evidence="2" id="KW-1133">Transmembrane helix</keyword>
<gene>
    <name evidence="3" type="ORF">BHLFYP23_01625</name>
</gene>
<evidence type="ECO:0000256" key="2">
    <source>
        <dbReference type="SAM" id="Phobius"/>
    </source>
</evidence>
<dbReference type="EMBL" id="CACRSY010000005">
    <property type="protein sequence ID" value="VYS80266.1"/>
    <property type="molecule type" value="Genomic_DNA"/>
</dbReference>
<keyword evidence="2" id="KW-0812">Transmembrane</keyword>
<accession>A0A6N2RHB5</accession>
<feature type="compositionally biased region" description="Acidic residues" evidence="1">
    <location>
        <begin position="66"/>
        <end position="84"/>
    </location>
</feature>
<reference evidence="3" key="1">
    <citation type="submission" date="2019-11" db="EMBL/GenBank/DDBJ databases">
        <authorList>
            <person name="Feng L."/>
        </authorList>
    </citation>
    <scope>NUCLEOTIDE SEQUENCE</scope>
    <source>
        <strain evidence="3">BhanseniiLFYP23</strain>
    </source>
</reference>
<evidence type="ECO:0000256" key="1">
    <source>
        <dbReference type="SAM" id="MobiDB-lite"/>
    </source>
</evidence>
<organism evidence="3">
    <name type="scientific">Blautia hansenii</name>
    <name type="common">Ruminococcus hansenii</name>
    <dbReference type="NCBI Taxonomy" id="1322"/>
    <lineage>
        <taxon>Bacteria</taxon>
        <taxon>Bacillati</taxon>
        <taxon>Bacillota</taxon>
        <taxon>Clostridia</taxon>
        <taxon>Lachnospirales</taxon>
        <taxon>Lachnospiraceae</taxon>
        <taxon>Blautia</taxon>
    </lineage>
</organism>
<name>A0A6N2RHB5_BLAHA</name>
<sequence>MSFHEREKKWNIIFLIFGIILMVLLVGMLYWSKETEAAESRRLQEMAKKTENSAKTNAGTKVETEEKPEEVKEELESVPEEEEKNPEGIVCWGDDLINGEASAKYSYKVVLQKLLEENGYTLPVQDKTLQGAGTLSMMTMAGVPAEEVQQFVTKHKEKAAGANLAVTETGIRDLTEEQTERTDINCIPVICMGYYGGWSHDPEELAQQQQKILDTFPNKEKFIIVGTRPMDGSVDAATLDAALKAKWGKNYISAAEVTTSPSSTYEAQAEIAQAVLDKLEELKYIQKEG</sequence>
<dbReference type="AlphaFoldDB" id="A0A6N2RHB5"/>
<feature type="transmembrane region" description="Helical" evidence="2">
    <location>
        <begin position="12"/>
        <end position="31"/>
    </location>
</feature>
<feature type="compositionally biased region" description="Basic and acidic residues" evidence="1">
    <location>
        <begin position="42"/>
        <end position="52"/>
    </location>
</feature>
<keyword evidence="2" id="KW-0472">Membrane</keyword>